<dbReference type="Proteomes" id="UP001206595">
    <property type="component" value="Unassembled WGS sequence"/>
</dbReference>
<dbReference type="InterPro" id="IPR022773">
    <property type="entry name" value="Siva"/>
</dbReference>
<dbReference type="AlphaFoldDB" id="A0AAD5HHZ9"/>
<dbReference type="RefSeq" id="XP_051448160.1">
    <property type="nucleotide sequence ID" value="XM_051586224.1"/>
</dbReference>
<evidence type="ECO:0000313" key="2">
    <source>
        <dbReference type="Proteomes" id="UP001206595"/>
    </source>
</evidence>
<dbReference type="GeneID" id="75911572"/>
<sequence length="77" mass="8690">MLMNAQINHGATNGYSSRCYRCNRMDSLQPCNFCEHAICSNCRQHCSTCNNEFCGTCSTIDYSSHIERTFCLSCSSQ</sequence>
<name>A0AAD5HHZ9_UMBRA</name>
<protein>
    <submittedName>
        <fullName evidence="1">Uncharacterized protein</fullName>
    </submittedName>
</protein>
<keyword evidence="2" id="KW-1185">Reference proteome</keyword>
<accession>A0AAD5HHZ9</accession>
<organism evidence="1 2">
    <name type="scientific">Umbelopsis ramanniana AG</name>
    <dbReference type="NCBI Taxonomy" id="1314678"/>
    <lineage>
        <taxon>Eukaryota</taxon>
        <taxon>Fungi</taxon>
        <taxon>Fungi incertae sedis</taxon>
        <taxon>Mucoromycota</taxon>
        <taxon>Mucoromycotina</taxon>
        <taxon>Umbelopsidomycetes</taxon>
        <taxon>Umbelopsidales</taxon>
        <taxon>Umbelopsidaceae</taxon>
        <taxon>Umbelopsis</taxon>
    </lineage>
</organism>
<dbReference type="PROSITE" id="PS00197">
    <property type="entry name" value="2FE2S_FER_1"/>
    <property type="match status" value="1"/>
</dbReference>
<reference evidence="1" key="1">
    <citation type="submission" date="2021-06" db="EMBL/GenBank/DDBJ databases">
        <authorList>
            <consortium name="DOE Joint Genome Institute"/>
            <person name="Mondo S.J."/>
            <person name="Amses K.R."/>
            <person name="Simmons D.R."/>
            <person name="Longcore J.E."/>
            <person name="Seto K."/>
            <person name="Alves G.H."/>
            <person name="Bonds A.E."/>
            <person name="Quandt C.A."/>
            <person name="Davis W.J."/>
            <person name="Chang Y."/>
            <person name="Letcher P.M."/>
            <person name="Powell M.J."/>
            <person name="Kuo A."/>
            <person name="Labutti K."/>
            <person name="Pangilinan J."/>
            <person name="Andreopoulos W."/>
            <person name="Tritt A."/>
            <person name="Riley R."/>
            <person name="Hundley H."/>
            <person name="Johnson J."/>
            <person name="Lipzen A."/>
            <person name="Barry K."/>
            <person name="Berbee M.L."/>
            <person name="Buchler N.E."/>
            <person name="Grigoriev I.V."/>
            <person name="Spatafora J.W."/>
            <person name="Stajich J.E."/>
            <person name="James T.Y."/>
        </authorList>
    </citation>
    <scope>NUCLEOTIDE SEQUENCE</scope>
    <source>
        <strain evidence="1">AG</strain>
    </source>
</reference>
<dbReference type="InterPro" id="IPR006058">
    <property type="entry name" value="2Fe2S_fd_BS"/>
</dbReference>
<gene>
    <name evidence="1" type="ORF">K450DRAFT_224476</name>
</gene>
<dbReference type="PANTHER" id="PTHR14365:SF1">
    <property type="entry name" value="APOPTOSIS REGULATORY PROTEIN SIVA"/>
    <property type="match status" value="1"/>
</dbReference>
<proteinExistence type="predicted"/>
<comment type="caution">
    <text evidence="1">The sequence shown here is derived from an EMBL/GenBank/DDBJ whole genome shotgun (WGS) entry which is preliminary data.</text>
</comment>
<dbReference type="GO" id="GO:0005175">
    <property type="term" value="F:CD27 receptor binding"/>
    <property type="evidence" value="ECO:0007669"/>
    <property type="project" value="TreeGrafter"/>
</dbReference>
<dbReference type="Pfam" id="PF05458">
    <property type="entry name" value="Siva"/>
    <property type="match status" value="1"/>
</dbReference>
<reference evidence="1" key="2">
    <citation type="journal article" date="2022" name="Proc. Natl. Acad. Sci. U.S.A.">
        <title>Diploid-dominant life cycles characterize the early evolution of Fungi.</title>
        <authorList>
            <person name="Amses K.R."/>
            <person name="Simmons D.R."/>
            <person name="Longcore J.E."/>
            <person name="Mondo S.J."/>
            <person name="Seto K."/>
            <person name="Jeronimo G.H."/>
            <person name="Bonds A.E."/>
            <person name="Quandt C.A."/>
            <person name="Davis W.J."/>
            <person name="Chang Y."/>
            <person name="Federici B.A."/>
            <person name="Kuo A."/>
            <person name="LaButti K."/>
            <person name="Pangilinan J."/>
            <person name="Andreopoulos W."/>
            <person name="Tritt A."/>
            <person name="Riley R."/>
            <person name="Hundley H."/>
            <person name="Johnson J."/>
            <person name="Lipzen A."/>
            <person name="Barry K."/>
            <person name="Lang B.F."/>
            <person name="Cuomo C.A."/>
            <person name="Buchler N.E."/>
            <person name="Grigoriev I.V."/>
            <person name="Spatafora J.W."/>
            <person name="Stajich J.E."/>
            <person name="James T.Y."/>
        </authorList>
    </citation>
    <scope>NUCLEOTIDE SEQUENCE</scope>
    <source>
        <strain evidence="1">AG</strain>
    </source>
</reference>
<dbReference type="EMBL" id="MU620897">
    <property type="protein sequence ID" value="KAI8583156.1"/>
    <property type="molecule type" value="Genomic_DNA"/>
</dbReference>
<dbReference type="PANTHER" id="PTHR14365">
    <property type="entry name" value="APOPTOSIS REGULATORY PROTEIN SIVA"/>
    <property type="match status" value="1"/>
</dbReference>
<dbReference type="GO" id="GO:0097191">
    <property type="term" value="P:extrinsic apoptotic signaling pathway"/>
    <property type="evidence" value="ECO:0007669"/>
    <property type="project" value="TreeGrafter"/>
</dbReference>
<evidence type="ECO:0000313" key="1">
    <source>
        <dbReference type="EMBL" id="KAI8583156.1"/>
    </source>
</evidence>
<dbReference type="GO" id="GO:0051537">
    <property type="term" value="F:2 iron, 2 sulfur cluster binding"/>
    <property type="evidence" value="ECO:0007669"/>
    <property type="project" value="InterPro"/>
</dbReference>